<evidence type="ECO:0000313" key="3">
    <source>
        <dbReference type="EMBL" id="MEC5384398.1"/>
    </source>
</evidence>
<dbReference type="EMBL" id="JAYXHS010000001">
    <property type="protein sequence ID" value="MEC5384398.1"/>
    <property type="molecule type" value="Genomic_DNA"/>
</dbReference>
<keyword evidence="1" id="KW-1133">Transmembrane helix</keyword>
<reference evidence="3 4" key="1">
    <citation type="submission" date="2024-01" db="EMBL/GenBank/DDBJ databases">
        <title>Uliginosibacterium soil sp. nov.</title>
        <authorList>
            <person name="Lv Y."/>
        </authorList>
    </citation>
    <scope>NUCLEOTIDE SEQUENCE [LARGE SCALE GENOMIC DNA]</scope>
    <source>
        <strain evidence="3 4">H3</strain>
    </source>
</reference>
<keyword evidence="1" id="KW-0812">Transmembrane</keyword>
<proteinExistence type="predicted"/>
<sequence>MLRNFLFRPLSTDDSALLKGVAVCAVVFHHVLAFPERWPDFFREISVFPVFVHGLSLESVCAKAAAVSVSVFLFVTGYGFAARARNADGYRKWASRFIAFLSRFWLVVALYVPLGIWLHRHWGGGSNYAKEFLGSTRFVWNTEDFVLTLLGFSERYNSEWWFVGLYLMCLLTMPVLLRVLAPGATSLLKVIFLFIVSLSVFSISSRVDFWPLVRLSAWIFPVLTGIVCCRCAQEGIRERVRFLPGEWALSIFLVAIYPFARMGFARKFENWGIPPSLVDSIVLLVCVPVFCKSRLWERGVGLFVRKIFEGLGREAIWIWLVHSFYCYYFFDQFVYSIGISIVVFMCVMLMSLVSAWFLNGWFLYFQGCLIKKIR</sequence>
<feature type="transmembrane region" description="Helical" evidence="1">
    <location>
        <begin position="336"/>
        <end position="364"/>
    </location>
</feature>
<name>A0ABU6JY51_9RHOO</name>
<feature type="transmembrane region" description="Helical" evidence="1">
    <location>
        <begin position="55"/>
        <end position="81"/>
    </location>
</feature>
<keyword evidence="4" id="KW-1185">Reference proteome</keyword>
<evidence type="ECO:0000313" key="4">
    <source>
        <dbReference type="Proteomes" id="UP001331561"/>
    </source>
</evidence>
<dbReference type="GO" id="GO:0016746">
    <property type="term" value="F:acyltransferase activity"/>
    <property type="evidence" value="ECO:0007669"/>
    <property type="project" value="UniProtKB-KW"/>
</dbReference>
<comment type="caution">
    <text evidence="3">The sequence shown here is derived from an EMBL/GenBank/DDBJ whole genome shotgun (WGS) entry which is preliminary data.</text>
</comment>
<evidence type="ECO:0000256" key="1">
    <source>
        <dbReference type="SAM" id="Phobius"/>
    </source>
</evidence>
<keyword evidence="3" id="KW-0012">Acyltransferase</keyword>
<evidence type="ECO:0000259" key="2">
    <source>
        <dbReference type="Pfam" id="PF01757"/>
    </source>
</evidence>
<feature type="transmembrane region" description="Helical" evidence="1">
    <location>
        <begin position="272"/>
        <end position="291"/>
    </location>
</feature>
<dbReference type="Proteomes" id="UP001331561">
    <property type="component" value="Unassembled WGS sequence"/>
</dbReference>
<dbReference type="RefSeq" id="WP_327597377.1">
    <property type="nucleotide sequence ID" value="NZ_JAYXHS010000001.1"/>
</dbReference>
<feature type="transmembrane region" description="Helical" evidence="1">
    <location>
        <begin position="93"/>
        <end position="118"/>
    </location>
</feature>
<feature type="transmembrane region" description="Helical" evidence="1">
    <location>
        <begin position="209"/>
        <end position="228"/>
    </location>
</feature>
<organism evidence="3 4">
    <name type="scientific">Uliginosibacterium silvisoli</name>
    <dbReference type="NCBI Taxonomy" id="3114758"/>
    <lineage>
        <taxon>Bacteria</taxon>
        <taxon>Pseudomonadati</taxon>
        <taxon>Pseudomonadota</taxon>
        <taxon>Betaproteobacteria</taxon>
        <taxon>Rhodocyclales</taxon>
        <taxon>Zoogloeaceae</taxon>
        <taxon>Uliginosibacterium</taxon>
    </lineage>
</organism>
<accession>A0ABU6JY51</accession>
<feature type="transmembrane region" description="Helical" evidence="1">
    <location>
        <begin position="160"/>
        <end position="180"/>
    </location>
</feature>
<feature type="transmembrane region" description="Helical" evidence="1">
    <location>
        <begin position="187"/>
        <end position="203"/>
    </location>
</feature>
<feature type="domain" description="Acyltransferase 3" evidence="2">
    <location>
        <begin position="17"/>
        <end position="358"/>
    </location>
</feature>
<protein>
    <submittedName>
        <fullName evidence="3">Acyltransferase family protein</fullName>
    </submittedName>
</protein>
<dbReference type="InterPro" id="IPR002656">
    <property type="entry name" value="Acyl_transf_3_dom"/>
</dbReference>
<keyword evidence="1" id="KW-0472">Membrane</keyword>
<keyword evidence="3" id="KW-0808">Transferase</keyword>
<feature type="transmembrane region" description="Helical" evidence="1">
    <location>
        <begin position="240"/>
        <end position="260"/>
    </location>
</feature>
<gene>
    <name evidence="3" type="ORF">VVD49_01615</name>
</gene>
<feature type="transmembrane region" description="Helical" evidence="1">
    <location>
        <begin position="311"/>
        <end position="330"/>
    </location>
</feature>
<dbReference type="Pfam" id="PF01757">
    <property type="entry name" value="Acyl_transf_3"/>
    <property type="match status" value="1"/>
</dbReference>